<dbReference type="OrthoDB" id="4732688at2"/>
<comment type="caution">
    <text evidence="1">The sequence shown here is derived from an EMBL/GenBank/DDBJ whole genome shotgun (WGS) entry which is preliminary data.</text>
</comment>
<accession>A0A329M2L3</accession>
<sequence length="106" mass="10713">MITAAITPAGIASGSPCDGAACVPNVTQNAVPNGPCLPRSRYDFGVDPVGNAFICLSAGSWVAAPPLVGVRTLGSRCSGQLSAQSPDGIAMLCEDGVWSWGPDIPR</sequence>
<organism evidence="1 2">
    <name type="scientific">Mycobacterium colombiense</name>
    <dbReference type="NCBI Taxonomy" id="339268"/>
    <lineage>
        <taxon>Bacteria</taxon>
        <taxon>Bacillati</taxon>
        <taxon>Actinomycetota</taxon>
        <taxon>Actinomycetes</taxon>
        <taxon>Mycobacteriales</taxon>
        <taxon>Mycobacteriaceae</taxon>
        <taxon>Mycobacterium</taxon>
        <taxon>Mycobacterium avium complex (MAC)</taxon>
    </lineage>
</organism>
<dbReference type="EMBL" id="QMEV01000009">
    <property type="protein sequence ID" value="RAV14144.1"/>
    <property type="molecule type" value="Genomic_DNA"/>
</dbReference>
<evidence type="ECO:0000313" key="2">
    <source>
        <dbReference type="Proteomes" id="UP000250915"/>
    </source>
</evidence>
<dbReference type="Proteomes" id="UP000250915">
    <property type="component" value="Unassembled WGS sequence"/>
</dbReference>
<reference evidence="1 2" key="1">
    <citation type="submission" date="2018-06" db="EMBL/GenBank/DDBJ databases">
        <title>NTM in soil in Japan.</title>
        <authorList>
            <person name="Ohya K."/>
        </authorList>
    </citation>
    <scope>NUCLEOTIDE SEQUENCE [LARGE SCALE GENOMIC DNA]</scope>
    <source>
        <strain evidence="1 2">GF28</strain>
    </source>
</reference>
<protein>
    <submittedName>
        <fullName evidence="1">Uncharacterized protein</fullName>
    </submittedName>
</protein>
<gene>
    <name evidence="1" type="ORF">DQP57_06855</name>
</gene>
<dbReference type="AlphaFoldDB" id="A0A329M2L3"/>
<name>A0A329M2L3_9MYCO</name>
<evidence type="ECO:0000313" key="1">
    <source>
        <dbReference type="EMBL" id="RAV14144.1"/>
    </source>
</evidence>
<proteinExistence type="predicted"/>